<evidence type="ECO:0000313" key="4">
    <source>
        <dbReference type="Proteomes" id="UP000653565"/>
    </source>
</evidence>
<feature type="region of interest" description="Disordered" evidence="2">
    <location>
        <begin position="50"/>
        <end position="85"/>
    </location>
</feature>
<feature type="compositionally biased region" description="Polar residues" evidence="2">
    <location>
        <begin position="52"/>
        <end position="64"/>
    </location>
</feature>
<gene>
    <name evidence="3" type="ORF">CNMCM6805_005175</name>
</gene>
<evidence type="ECO:0000256" key="2">
    <source>
        <dbReference type="SAM" id="MobiDB-lite"/>
    </source>
</evidence>
<reference evidence="3" key="2">
    <citation type="submission" date="2020-04" db="EMBL/GenBank/DDBJ databases">
        <authorList>
            <person name="Santos R.A.C."/>
            <person name="Steenwyk J.L."/>
            <person name="Rivero-Menendez O."/>
            <person name="Mead M.E."/>
            <person name="Silva L.P."/>
            <person name="Bastos R.W."/>
            <person name="Alastruey-Izquierdo A."/>
            <person name="Goldman G.H."/>
            <person name="Rokas A."/>
        </authorList>
    </citation>
    <scope>NUCLEOTIDE SEQUENCE</scope>
    <source>
        <strain evidence="3">CNM-CM6805</strain>
    </source>
</reference>
<dbReference type="Proteomes" id="UP000653565">
    <property type="component" value="Unassembled WGS sequence"/>
</dbReference>
<evidence type="ECO:0000256" key="1">
    <source>
        <dbReference type="SAM" id="Coils"/>
    </source>
</evidence>
<dbReference type="AlphaFoldDB" id="A0A8H4GPP8"/>
<keyword evidence="1" id="KW-0175">Coiled coil</keyword>
<name>A0A8H4GPP8_9EURO</name>
<evidence type="ECO:0000313" key="3">
    <source>
        <dbReference type="EMBL" id="KAF4226044.1"/>
    </source>
</evidence>
<feature type="compositionally biased region" description="Polar residues" evidence="2">
    <location>
        <begin position="399"/>
        <end position="414"/>
    </location>
</feature>
<feature type="coiled-coil region" evidence="1">
    <location>
        <begin position="94"/>
        <end position="128"/>
    </location>
</feature>
<feature type="region of interest" description="Disordered" evidence="2">
    <location>
        <begin position="396"/>
        <end position="423"/>
    </location>
</feature>
<comment type="caution">
    <text evidence="3">The sequence shown here is derived from an EMBL/GenBank/DDBJ whole genome shotgun (WGS) entry which is preliminary data.</text>
</comment>
<keyword evidence="4" id="KW-1185">Reference proteome</keyword>
<protein>
    <submittedName>
        <fullName evidence="3">Uncharacterized protein</fullName>
    </submittedName>
</protein>
<sequence>MFEYPQFPLYYSASEPGPGDELLDYSQLEPLESQSHPAITLDTLVSRPATGQVDTVSVSHQSSPGHPPAEVSSSKEERTARSNKSTDVLILRLAAEMKDELGNMERRLNNLEKRADSLADLVNSLSDLPSRVNQRIDNLSDTVNKESQRISKIVKTVDFITRRFGPLLARLARRPGSSWPVSSRDTPTQNSPAQPAGKNDVLKLCRDFLASEQVSRSYQWQLECRLNEESTRLRQELHRCAQLEERLSTLQWAKNQLEISIRRYADDSELLRQELASERKKSQDLECRLTALFSANDTLVRSMTDASPPAKGSPYMQPDTDKLVLENMRLQELVGHLKAANRFHEETIKALRTALRAFQDTHSSSSNSDGSSTVVGPTANLIEASTAIQTDYAVETLLRNPQNPQNSQETTTHAGTWYEEDGP</sequence>
<proteinExistence type="predicted"/>
<accession>A0A8H4GPP8</accession>
<organism evidence="3 4">
    <name type="scientific">Aspergillus fumigatiaffinis</name>
    <dbReference type="NCBI Taxonomy" id="340414"/>
    <lineage>
        <taxon>Eukaryota</taxon>
        <taxon>Fungi</taxon>
        <taxon>Dikarya</taxon>
        <taxon>Ascomycota</taxon>
        <taxon>Pezizomycotina</taxon>
        <taxon>Eurotiomycetes</taxon>
        <taxon>Eurotiomycetidae</taxon>
        <taxon>Eurotiales</taxon>
        <taxon>Aspergillaceae</taxon>
        <taxon>Aspergillus</taxon>
        <taxon>Aspergillus subgen. Fumigati</taxon>
    </lineage>
</organism>
<feature type="compositionally biased region" description="Polar residues" evidence="2">
    <location>
        <begin position="179"/>
        <end position="193"/>
    </location>
</feature>
<reference evidence="3" key="1">
    <citation type="journal article" date="2020" name="bioRxiv">
        <title>Genomic and phenotypic heterogeneity of clinical isolates of the human pathogens Aspergillus fumigatus, Aspergillus lentulus and Aspergillus fumigatiaffinis.</title>
        <authorList>
            <person name="dos Santos R.A.C."/>
            <person name="Steenwyk J.L."/>
            <person name="Rivero-Menendez O."/>
            <person name="Mead M.E."/>
            <person name="Silva L.P."/>
            <person name="Bastos R.W."/>
            <person name="Alastruey-Izquierdo A."/>
            <person name="Goldman G.H."/>
            <person name="Rokas A."/>
        </authorList>
    </citation>
    <scope>NUCLEOTIDE SEQUENCE</scope>
    <source>
        <strain evidence="3">CNM-CM6805</strain>
    </source>
</reference>
<feature type="coiled-coil region" evidence="1">
    <location>
        <begin position="226"/>
        <end position="288"/>
    </location>
</feature>
<feature type="region of interest" description="Disordered" evidence="2">
    <location>
        <begin position="175"/>
        <end position="197"/>
    </location>
</feature>
<dbReference type="EMBL" id="JAAAPX010000283">
    <property type="protein sequence ID" value="KAF4226044.1"/>
    <property type="molecule type" value="Genomic_DNA"/>
</dbReference>